<gene>
    <name evidence="2" type="ORF">PC_RS04440</name>
</gene>
<dbReference type="OrthoDB" id="329419at2"/>
<evidence type="ECO:0000313" key="3">
    <source>
        <dbReference type="Proteomes" id="UP000000529"/>
    </source>
</evidence>
<protein>
    <recommendedName>
        <fullName evidence="4">Host attachment protein</fullName>
    </recommendedName>
</protein>
<dbReference type="InterPro" id="IPR019291">
    <property type="entry name" value="Host_attachment_protein"/>
</dbReference>
<evidence type="ECO:0000256" key="1">
    <source>
        <dbReference type="SAM" id="MobiDB-lite"/>
    </source>
</evidence>
<organism evidence="2 3">
    <name type="scientific">Protochlamydia amoebophila (strain UWE25)</name>
    <dbReference type="NCBI Taxonomy" id="264201"/>
    <lineage>
        <taxon>Bacteria</taxon>
        <taxon>Pseudomonadati</taxon>
        <taxon>Chlamydiota</taxon>
        <taxon>Chlamydiia</taxon>
        <taxon>Parachlamydiales</taxon>
        <taxon>Parachlamydiaceae</taxon>
        <taxon>Candidatus Protochlamydia</taxon>
    </lineage>
</organism>
<dbReference type="Proteomes" id="UP000000529">
    <property type="component" value="Chromosome"/>
</dbReference>
<keyword evidence="3" id="KW-1185">Reference proteome</keyword>
<dbReference type="EMBL" id="BX908798">
    <property type="protein sequence ID" value="CAF23645.1"/>
    <property type="molecule type" value="Genomic_DNA"/>
</dbReference>
<accession>Q6MCQ4</accession>
<feature type="region of interest" description="Disordered" evidence="1">
    <location>
        <begin position="43"/>
        <end position="71"/>
    </location>
</feature>
<sequence length="146" mass="16807">MKKPTSWLLIANSSSAKIYEIETIRSLAIVETFEHPESRLHNRDLVSDKPGRDFESFDQTRHSMEPHTTPKQNEFNIFAKQLASYLETARNDGKFKKLYISASPSLLGLLRQFLHTPTAKLVCGELNKDMTHMTPDEIMTHLPFFN</sequence>
<evidence type="ECO:0000313" key="2">
    <source>
        <dbReference type="EMBL" id="CAF23645.1"/>
    </source>
</evidence>
<proteinExistence type="predicted"/>
<evidence type="ECO:0008006" key="4">
    <source>
        <dbReference type="Google" id="ProtNLM"/>
    </source>
</evidence>
<dbReference type="STRING" id="264201.pc0921"/>
<dbReference type="KEGG" id="pcu:PC_RS04440"/>
<feature type="compositionally biased region" description="Basic and acidic residues" evidence="1">
    <location>
        <begin position="43"/>
        <end position="65"/>
    </location>
</feature>
<reference evidence="2 3" key="1">
    <citation type="journal article" date="2004" name="Science">
        <title>Illuminating the evolutionary history of chlamydiae.</title>
        <authorList>
            <person name="Horn M."/>
            <person name="Collingro A."/>
            <person name="Schmitz-Esser S."/>
            <person name="Beier C.L."/>
            <person name="Purkhold U."/>
            <person name="Fartmann B."/>
            <person name="Brandt P."/>
            <person name="Nyakatura G.J."/>
            <person name="Droege M."/>
            <person name="Frishman D."/>
            <person name="Rattei T."/>
            <person name="Mewes H."/>
            <person name="Wagner M."/>
        </authorList>
    </citation>
    <scope>NUCLEOTIDE SEQUENCE [LARGE SCALE GENOMIC DNA]</scope>
    <source>
        <strain evidence="2 3">UWE25</strain>
    </source>
</reference>
<dbReference type="HOGENOM" id="CLU_105864_2_0_0"/>
<dbReference type="eggNOG" id="COG5622">
    <property type="taxonomic scope" value="Bacteria"/>
</dbReference>
<dbReference type="AlphaFoldDB" id="Q6MCQ4"/>
<name>Q6MCQ4_PARUW</name>
<dbReference type="RefSeq" id="WP_011175471.1">
    <property type="nucleotide sequence ID" value="NC_005861.2"/>
</dbReference>
<dbReference type="Pfam" id="PF10116">
    <property type="entry name" value="Host_attach"/>
    <property type="match status" value="1"/>
</dbReference>